<evidence type="ECO:0000256" key="6">
    <source>
        <dbReference type="ARBA" id="ARBA00023316"/>
    </source>
</evidence>
<evidence type="ECO:0000256" key="4">
    <source>
        <dbReference type="ARBA" id="ARBA00022960"/>
    </source>
</evidence>
<dbReference type="Gene3D" id="2.40.440.10">
    <property type="entry name" value="L,D-transpeptidase catalytic domain-like"/>
    <property type="match status" value="1"/>
</dbReference>
<dbReference type="GO" id="GO:0016740">
    <property type="term" value="F:transferase activity"/>
    <property type="evidence" value="ECO:0007669"/>
    <property type="project" value="UniProtKB-KW"/>
</dbReference>
<dbReference type="Pfam" id="PF03734">
    <property type="entry name" value="YkuD"/>
    <property type="match status" value="1"/>
</dbReference>
<dbReference type="SUPFAM" id="SSF141523">
    <property type="entry name" value="L,D-transpeptidase catalytic domain-like"/>
    <property type="match status" value="1"/>
</dbReference>
<dbReference type="RefSeq" id="WP_347164967.1">
    <property type="nucleotide sequence ID" value="NZ_JBDNCH010000002.1"/>
</dbReference>
<evidence type="ECO:0000313" key="10">
    <source>
        <dbReference type="Proteomes" id="UP001428774"/>
    </source>
</evidence>
<proteinExistence type="inferred from homology"/>
<feature type="compositionally biased region" description="Basic and acidic residues" evidence="7">
    <location>
        <begin position="153"/>
        <end position="163"/>
    </location>
</feature>
<dbReference type="CDD" id="cd16913">
    <property type="entry name" value="YkuD_like"/>
    <property type="match status" value="1"/>
</dbReference>
<dbReference type="InterPro" id="IPR052905">
    <property type="entry name" value="LD-transpeptidase_YkuD-like"/>
</dbReference>
<feature type="domain" description="L,D-TPase catalytic" evidence="8">
    <location>
        <begin position="3"/>
        <end position="118"/>
    </location>
</feature>
<keyword evidence="5" id="KW-0573">Peptidoglycan synthesis</keyword>
<comment type="similarity">
    <text evidence="2">Belongs to the YkuD family.</text>
</comment>
<name>A0AAW9SMZ3_9RHOB</name>
<dbReference type="GO" id="GO:0004180">
    <property type="term" value="F:carboxypeptidase activity"/>
    <property type="evidence" value="ECO:0007669"/>
    <property type="project" value="UniProtKB-ARBA"/>
</dbReference>
<feature type="region of interest" description="Disordered" evidence="7">
    <location>
        <begin position="149"/>
        <end position="202"/>
    </location>
</feature>
<dbReference type="InterPro" id="IPR038063">
    <property type="entry name" value="Transpep_catalytic_dom"/>
</dbReference>
<protein>
    <submittedName>
        <fullName evidence="9">L,D-transpeptidase family protein</fullName>
    </submittedName>
</protein>
<keyword evidence="10" id="KW-1185">Reference proteome</keyword>
<reference evidence="9 10" key="1">
    <citation type="submission" date="2024-05" db="EMBL/GenBank/DDBJ databases">
        <title>Genome sequence of Ponticoccus litoralis KCCM 90028.</title>
        <authorList>
            <person name="Kim J.M."/>
            <person name="Lee J.K."/>
            <person name="Choi B.J."/>
            <person name="Bayburt H."/>
            <person name="Baek J.H."/>
            <person name="Jeon C.O."/>
        </authorList>
    </citation>
    <scope>NUCLEOTIDE SEQUENCE [LARGE SCALE GENOMIC DNA]</scope>
    <source>
        <strain evidence="9 10">KCCM 90028</strain>
    </source>
</reference>
<gene>
    <name evidence="9" type="ORF">ABFB10_01010</name>
</gene>
<dbReference type="InterPro" id="IPR005490">
    <property type="entry name" value="LD_TPept_cat_dom"/>
</dbReference>
<comment type="caution">
    <text evidence="9">The sequence shown here is derived from an EMBL/GenBank/DDBJ whole genome shotgun (WGS) entry which is preliminary data.</text>
</comment>
<evidence type="ECO:0000256" key="1">
    <source>
        <dbReference type="ARBA" id="ARBA00004752"/>
    </source>
</evidence>
<keyword evidence="3" id="KW-0808">Transferase</keyword>
<dbReference type="AlphaFoldDB" id="A0AAW9SMZ3"/>
<dbReference type="GO" id="GO:0009252">
    <property type="term" value="P:peptidoglycan biosynthetic process"/>
    <property type="evidence" value="ECO:0007669"/>
    <property type="project" value="UniProtKB-KW"/>
</dbReference>
<evidence type="ECO:0000256" key="5">
    <source>
        <dbReference type="ARBA" id="ARBA00022984"/>
    </source>
</evidence>
<sequence>MDHMVINPSWYVPRSIVVGEYLPLLRSNPYSVGHIDVVTASGQVVNRAHGFSQYSARSFPFNMRQRPGPKNALGSVKFMFPNRYNIYLHDTPTQHLFSQPVRTYSHGCIRLDDPHDFAYALLAKQVDNPESYFHGILNTRRETRVNLGAARARAPDLPHRLHAGEGAGELPSRRLQPGRGDLARAGQRGGGPAGRSKLSLRR</sequence>
<accession>A0AAW9SMZ3</accession>
<dbReference type="GO" id="GO:0071555">
    <property type="term" value="P:cell wall organization"/>
    <property type="evidence" value="ECO:0007669"/>
    <property type="project" value="UniProtKB-KW"/>
</dbReference>
<evidence type="ECO:0000256" key="7">
    <source>
        <dbReference type="SAM" id="MobiDB-lite"/>
    </source>
</evidence>
<dbReference type="EMBL" id="JBDNCH010000002">
    <property type="protein sequence ID" value="MEN9059823.1"/>
    <property type="molecule type" value="Genomic_DNA"/>
</dbReference>
<dbReference type="PANTHER" id="PTHR41533">
    <property type="entry name" value="L,D-TRANSPEPTIDASE HI_1667-RELATED"/>
    <property type="match status" value="1"/>
</dbReference>
<evidence type="ECO:0000256" key="2">
    <source>
        <dbReference type="ARBA" id="ARBA00005992"/>
    </source>
</evidence>
<dbReference type="PANTHER" id="PTHR41533:SF2">
    <property type="entry name" value="BLR7131 PROTEIN"/>
    <property type="match status" value="1"/>
</dbReference>
<dbReference type="GO" id="GO:0008360">
    <property type="term" value="P:regulation of cell shape"/>
    <property type="evidence" value="ECO:0007669"/>
    <property type="project" value="UniProtKB-KW"/>
</dbReference>
<evidence type="ECO:0000313" key="9">
    <source>
        <dbReference type="EMBL" id="MEN9059823.1"/>
    </source>
</evidence>
<keyword evidence="4" id="KW-0133">Cell shape</keyword>
<evidence type="ECO:0000256" key="3">
    <source>
        <dbReference type="ARBA" id="ARBA00022679"/>
    </source>
</evidence>
<keyword evidence="6" id="KW-0961">Cell wall biogenesis/degradation</keyword>
<evidence type="ECO:0000259" key="8">
    <source>
        <dbReference type="Pfam" id="PF03734"/>
    </source>
</evidence>
<dbReference type="Proteomes" id="UP001428774">
    <property type="component" value="Unassembled WGS sequence"/>
</dbReference>
<comment type="pathway">
    <text evidence="1">Cell wall biogenesis; peptidoglycan biosynthesis.</text>
</comment>
<organism evidence="9 10">
    <name type="scientific">Ponticoccus litoralis</name>
    <dbReference type="NCBI Taxonomy" id="422297"/>
    <lineage>
        <taxon>Bacteria</taxon>
        <taxon>Pseudomonadati</taxon>
        <taxon>Pseudomonadota</taxon>
        <taxon>Alphaproteobacteria</taxon>
        <taxon>Rhodobacterales</taxon>
        <taxon>Roseobacteraceae</taxon>
        <taxon>Ponticoccus</taxon>
    </lineage>
</organism>